<dbReference type="GO" id="GO:0005886">
    <property type="term" value="C:plasma membrane"/>
    <property type="evidence" value="ECO:0007669"/>
    <property type="project" value="UniProtKB-SubCell"/>
</dbReference>
<evidence type="ECO:0000256" key="1">
    <source>
        <dbReference type="ARBA" id="ARBA00004651"/>
    </source>
</evidence>
<dbReference type="Pfam" id="PF09335">
    <property type="entry name" value="VTT_dom"/>
    <property type="match status" value="1"/>
</dbReference>
<gene>
    <name evidence="8" type="ORF">VI08_14750</name>
</gene>
<dbReference type="PROSITE" id="PS50206">
    <property type="entry name" value="RHODANESE_3"/>
    <property type="match status" value="1"/>
</dbReference>
<feature type="domain" description="Rhodanese" evidence="7">
    <location>
        <begin position="217"/>
        <end position="309"/>
    </location>
</feature>
<feature type="transmembrane region" description="Helical" evidence="6">
    <location>
        <begin position="171"/>
        <end position="192"/>
    </location>
</feature>
<evidence type="ECO:0000256" key="6">
    <source>
        <dbReference type="SAM" id="Phobius"/>
    </source>
</evidence>
<feature type="transmembrane region" description="Helical" evidence="6">
    <location>
        <begin position="12"/>
        <end position="36"/>
    </location>
</feature>
<sequence>MASVNWSDTAPVVAFLGVFAGAIGLPVPAMPTLIVVGSTLVAARDPMLILATFIAALAGAFAGDTAWFLTGRRFGYRVLDSLCRISLSPDTCVRRASGFFEKRGVKLLLVSRFIPGLSLVAIPIAGAGDTRFSRFTLYDLAGAALWIVVGLSAGMLFYRQIDAVLAVLKEFGFGLATLAVIGLALWVAFRYLRRALLIARLRKSRISVDELAVLLASDPGALIVDVRSLSNRRDDPFVIPGSRLFDLASASADLATLPRNTAVVIYCSCPNEVSAAKVAERLTKLGFANVRPLTGGITAWRDAGRDVEAIVLAT</sequence>
<organism evidence="8 9">
    <name type="scientific">Luteibacter yeojuensis</name>
    <dbReference type="NCBI Taxonomy" id="345309"/>
    <lineage>
        <taxon>Bacteria</taxon>
        <taxon>Pseudomonadati</taxon>
        <taxon>Pseudomonadota</taxon>
        <taxon>Gammaproteobacteria</taxon>
        <taxon>Lysobacterales</taxon>
        <taxon>Rhodanobacteraceae</taxon>
        <taxon>Luteibacter</taxon>
    </lineage>
</organism>
<keyword evidence="4 6" id="KW-1133">Transmembrane helix</keyword>
<evidence type="ECO:0000256" key="5">
    <source>
        <dbReference type="ARBA" id="ARBA00023136"/>
    </source>
</evidence>
<keyword evidence="3 6" id="KW-0812">Transmembrane</keyword>
<feature type="transmembrane region" description="Helical" evidence="6">
    <location>
        <begin position="107"/>
        <end position="125"/>
    </location>
</feature>
<dbReference type="OrthoDB" id="21108at2"/>
<accession>A0A0F3KIF6</accession>
<dbReference type="AlphaFoldDB" id="A0A0F3KIF6"/>
<protein>
    <recommendedName>
        <fullName evidence="7">Rhodanese domain-containing protein</fullName>
    </recommendedName>
</protein>
<dbReference type="InterPro" id="IPR036873">
    <property type="entry name" value="Rhodanese-like_dom_sf"/>
</dbReference>
<comment type="caution">
    <text evidence="8">The sequence shown here is derived from an EMBL/GenBank/DDBJ whole genome shotgun (WGS) entry which is preliminary data.</text>
</comment>
<reference evidence="8 9" key="1">
    <citation type="submission" date="2015-03" db="EMBL/GenBank/DDBJ databases">
        <title>Draft genome sequence of Luteibacter yeojuensis strain SU11.</title>
        <authorList>
            <person name="Sulaiman J."/>
            <person name="Priya K."/>
            <person name="Chan K.-G."/>
        </authorList>
    </citation>
    <scope>NUCLEOTIDE SEQUENCE [LARGE SCALE GENOMIC DNA]</scope>
    <source>
        <strain evidence="8 9">SU11</strain>
    </source>
</reference>
<name>A0A0F3KIF6_9GAMM</name>
<dbReference type="InterPro" id="IPR032816">
    <property type="entry name" value="VTT_dom"/>
</dbReference>
<dbReference type="EMBL" id="JZRB01000031">
    <property type="protein sequence ID" value="KJV30762.1"/>
    <property type="molecule type" value="Genomic_DNA"/>
</dbReference>
<feature type="transmembrane region" description="Helical" evidence="6">
    <location>
        <begin position="48"/>
        <end position="69"/>
    </location>
</feature>
<dbReference type="Gene3D" id="3.40.250.10">
    <property type="entry name" value="Rhodanese-like domain"/>
    <property type="match status" value="1"/>
</dbReference>
<evidence type="ECO:0000313" key="8">
    <source>
        <dbReference type="EMBL" id="KJV30762.1"/>
    </source>
</evidence>
<comment type="subcellular location">
    <subcellularLocation>
        <location evidence="1">Cell membrane</location>
        <topology evidence="1">Multi-pass membrane protein</topology>
    </subcellularLocation>
</comment>
<dbReference type="PATRIC" id="fig|345309.4.peg.2555"/>
<dbReference type="SUPFAM" id="SSF52821">
    <property type="entry name" value="Rhodanese/Cell cycle control phosphatase"/>
    <property type="match status" value="1"/>
</dbReference>
<evidence type="ECO:0000256" key="3">
    <source>
        <dbReference type="ARBA" id="ARBA00022692"/>
    </source>
</evidence>
<keyword evidence="9" id="KW-1185">Reference proteome</keyword>
<feature type="transmembrane region" description="Helical" evidence="6">
    <location>
        <begin position="137"/>
        <end position="159"/>
    </location>
</feature>
<evidence type="ECO:0000259" key="7">
    <source>
        <dbReference type="PROSITE" id="PS50206"/>
    </source>
</evidence>
<evidence type="ECO:0000256" key="4">
    <source>
        <dbReference type="ARBA" id="ARBA00022989"/>
    </source>
</evidence>
<dbReference type="InterPro" id="IPR051311">
    <property type="entry name" value="DedA_domain"/>
</dbReference>
<dbReference type="RefSeq" id="WP_045830393.1">
    <property type="nucleotide sequence ID" value="NZ_JZRB01000031.1"/>
</dbReference>
<evidence type="ECO:0000313" key="9">
    <source>
        <dbReference type="Proteomes" id="UP000033651"/>
    </source>
</evidence>
<keyword evidence="5 6" id="KW-0472">Membrane</keyword>
<evidence type="ECO:0000256" key="2">
    <source>
        <dbReference type="ARBA" id="ARBA00022475"/>
    </source>
</evidence>
<dbReference type="Pfam" id="PF00581">
    <property type="entry name" value="Rhodanese"/>
    <property type="match status" value="1"/>
</dbReference>
<dbReference type="InterPro" id="IPR001763">
    <property type="entry name" value="Rhodanese-like_dom"/>
</dbReference>
<dbReference type="Proteomes" id="UP000033651">
    <property type="component" value="Unassembled WGS sequence"/>
</dbReference>
<dbReference type="SMART" id="SM00450">
    <property type="entry name" value="RHOD"/>
    <property type="match status" value="1"/>
</dbReference>
<dbReference type="PANTHER" id="PTHR42709">
    <property type="entry name" value="ALKALINE PHOSPHATASE LIKE PROTEIN"/>
    <property type="match status" value="1"/>
</dbReference>
<keyword evidence="2" id="KW-1003">Cell membrane</keyword>
<dbReference type="PANTHER" id="PTHR42709:SF6">
    <property type="entry name" value="UNDECAPRENYL PHOSPHATE TRANSPORTER A"/>
    <property type="match status" value="1"/>
</dbReference>
<proteinExistence type="predicted"/>